<dbReference type="Proteomes" id="UP001595191">
    <property type="component" value="Unassembled WGS sequence"/>
</dbReference>
<comment type="caution">
    <text evidence="1">The sequence shown here is derived from an EMBL/GenBank/DDBJ whole genome shotgun (WGS) entry which is preliminary data.</text>
</comment>
<proteinExistence type="predicted"/>
<evidence type="ECO:0000313" key="1">
    <source>
        <dbReference type="EMBL" id="MFH6605018.1"/>
    </source>
</evidence>
<gene>
    <name evidence="1" type="ORF">ACEZ3G_16145</name>
</gene>
<keyword evidence="2" id="KW-1185">Reference proteome</keyword>
<accession>A0ACC7LNB4</accession>
<sequence>MSRFLIHYGIHLLVPILIGFLFFSKEKRLIVVLIFMSGILIDLDHLLANPIFDSQRCSIDFHPLHSYWAIAIYTILLLFKKTRLLGIALIIHIVADLTDCWLLASHFE</sequence>
<organism evidence="1 2">
    <name type="scientific">Meishania litoralis</name>
    <dbReference type="NCBI Taxonomy" id="3434685"/>
    <lineage>
        <taxon>Bacteria</taxon>
        <taxon>Pseudomonadati</taxon>
        <taxon>Bacteroidota</taxon>
        <taxon>Flavobacteriia</taxon>
        <taxon>Flavobacteriales</taxon>
        <taxon>Flavobacteriaceae</taxon>
        <taxon>Meishania</taxon>
    </lineage>
</organism>
<dbReference type="EMBL" id="JBHFPV010000006">
    <property type="protein sequence ID" value="MFH6605018.1"/>
    <property type="molecule type" value="Genomic_DNA"/>
</dbReference>
<name>A0ACC7LNB4_9FLAO</name>
<protein>
    <submittedName>
        <fullName evidence="1">DUF6122 family protein</fullName>
    </submittedName>
</protein>
<evidence type="ECO:0000313" key="2">
    <source>
        <dbReference type="Proteomes" id="UP001595191"/>
    </source>
</evidence>
<reference evidence="1" key="1">
    <citation type="submission" date="2024-09" db="EMBL/GenBank/DDBJ databases">
        <authorList>
            <person name="Liu J."/>
        </authorList>
    </citation>
    <scope>NUCLEOTIDE SEQUENCE</scope>
    <source>
        <strain evidence="1">NBU2967</strain>
    </source>
</reference>